<comment type="similarity">
    <text evidence="2">Belongs to the MRG family.</text>
</comment>
<keyword evidence="9" id="KW-0234">DNA repair</keyword>
<dbReference type="PROSITE" id="PS51640">
    <property type="entry name" value="MRG"/>
    <property type="match status" value="1"/>
</dbReference>
<evidence type="ECO:0000256" key="1">
    <source>
        <dbReference type="ARBA" id="ARBA00004123"/>
    </source>
</evidence>
<evidence type="ECO:0000313" key="15">
    <source>
        <dbReference type="EMBL" id="KAK1772576.1"/>
    </source>
</evidence>
<dbReference type="FunFam" id="2.30.30.140:FF:000149">
    <property type="entry name" value="WGS project CABT00000000 data, contig 2.3"/>
    <property type="match status" value="1"/>
</dbReference>
<dbReference type="Gene3D" id="2.30.30.140">
    <property type="match status" value="1"/>
</dbReference>
<proteinExistence type="inferred from homology"/>
<keyword evidence="6" id="KW-0156">Chromatin regulator</keyword>
<keyword evidence="10" id="KW-0539">Nucleus</keyword>
<keyword evidence="16" id="KW-1185">Reference proteome</keyword>
<name>A0AAJ0C9Q7_9PEZI</name>
<dbReference type="InterPro" id="IPR026541">
    <property type="entry name" value="MRG_dom"/>
</dbReference>
<dbReference type="GO" id="GO:0032221">
    <property type="term" value="C:Rpd3S complex"/>
    <property type="evidence" value="ECO:0007669"/>
    <property type="project" value="TreeGrafter"/>
</dbReference>
<evidence type="ECO:0000256" key="2">
    <source>
        <dbReference type="ARBA" id="ARBA00009093"/>
    </source>
</evidence>
<comment type="function">
    <text evidence="11">Involved in deacetylation of histones, chromatin assembly and chromosome segregation. May act as a transcriptional oscillator, directing histone deacetylases to specific chromosomal domains. Component of the NuA4 histone acetyltransferase complex which is involved in transcriptional activation of selected genes principally by acetylation of nucleosomal histone H4 and H2A. The NuA4 complex is also involved in DNA repair.</text>
</comment>
<keyword evidence="5" id="KW-0227">DNA damage</keyword>
<feature type="domain" description="Chromo" evidence="14">
    <location>
        <begin position="25"/>
        <end position="76"/>
    </location>
</feature>
<gene>
    <name evidence="15" type="ORF">QBC33DRAFT_521759</name>
</gene>
<dbReference type="CDD" id="cd18983">
    <property type="entry name" value="CBD_MSL3_like"/>
    <property type="match status" value="1"/>
</dbReference>
<evidence type="ECO:0000256" key="3">
    <source>
        <dbReference type="ARBA" id="ARBA00011353"/>
    </source>
</evidence>
<evidence type="ECO:0000256" key="7">
    <source>
        <dbReference type="ARBA" id="ARBA00023015"/>
    </source>
</evidence>
<evidence type="ECO:0000256" key="13">
    <source>
        <dbReference type="SAM" id="MobiDB-lite"/>
    </source>
</evidence>
<dbReference type="GO" id="GO:0006338">
    <property type="term" value="P:chromatin remodeling"/>
    <property type="evidence" value="ECO:0007669"/>
    <property type="project" value="UniProtKB-ARBA"/>
</dbReference>
<accession>A0AAJ0C9Q7</accession>
<dbReference type="Pfam" id="PF05712">
    <property type="entry name" value="MRG"/>
    <property type="match status" value="1"/>
</dbReference>
<dbReference type="InterPro" id="IPR038217">
    <property type="entry name" value="MRG_C_sf"/>
</dbReference>
<dbReference type="RefSeq" id="XP_060288789.1">
    <property type="nucleotide sequence ID" value="XM_060426484.1"/>
</dbReference>
<feature type="region of interest" description="Disordered" evidence="13">
    <location>
        <begin position="89"/>
        <end position="128"/>
    </location>
</feature>
<evidence type="ECO:0000313" key="16">
    <source>
        <dbReference type="Proteomes" id="UP001244011"/>
    </source>
</evidence>
<evidence type="ECO:0000256" key="11">
    <source>
        <dbReference type="ARBA" id="ARBA00057322"/>
    </source>
</evidence>
<evidence type="ECO:0000259" key="14">
    <source>
        <dbReference type="SMART" id="SM00298"/>
    </source>
</evidence>
<dbReference type="PANTHER" id="PTHR10880">
    <property type="entry name" value="MORTALITY FACTOR 4-LIKE PROTEIN"/>
    <property type="match status" value="1"/>
</dbReference>
<dbReference type="Gene3D" id="1.10.274.30">
    <property type="entry name" value="MRG domain"/>
    <property type="match status" value="1"/>
</dbReference>
<sequence>MAPPRQAQAPFAKDERVLCFHMEMLYEAKILDVQQSETGEGWQYKIHYKGWKSSWDDWVPQDRVRKFTEENKDLASHLMATFKMLQSGKAGKQIKKGGKTTGSDLSSTRGSEERMPGTAMQTGRGPRRARDYDLEHEDSFHSRPSIKLVMPDHLKALLVDDWENVTKNQQLVPLPHAHPVDDILNDYLANERPKREEGSASMDILEEVTAGLREYFDKCLGRILLYRFERAQYHEMHELWVSGDAESKHKSACDTYGAEHLCRLLVSLPELIAQTNMDQQSVNRLREELTKMTAWLGKHATKYFVNEYETPGQEYVDKARSA</sequence>
<evidence type="ECO:0000256" key="9">
    <source>
        <dbReference type="ARBA" id="ARBA00023204"/>
    </source>
</evidence>
<evidence type="ECO:0000256" key="6">
    <source>
        <dbReference type="ARBA" id="ARBA00022853"/>
    </source>
</evidence>
<reference evidence="15" key="1">
    <citation type="submission" date="2023-06" db="EMBL/GenBank/DDBJ databases">
        <title>Genome-scale phylogeny and comparative genomics of the fungal order Sordariales.</title>
        <authorList>
            <consortium name="Lawrence Berkeley National Laboratory"/>
            <person name="Hensen N."/>
            <person name="Bonometti L."/>
            <person name="Westerberg I."/>
            <person name="Brannstrom I.O."/>
            <person name="Guillou S."/>
            <person name="Cros-Aarteil S."/>
            <person name="Calhoun S."/>
            <person name="Haridas S."/>
            <person name="Kuo A."/>
            <person name="Mondo S."/>
            <person name="Pangilinan J."/>
            <person name="Riley R."/>
            <person name="Labutti K."/>
            <person name="Andreopoulos B."/>
            <person name="Lipzen A."/>
            <person name="Chen C."/>
            <person name="Yanf M."/>
            <person name="Daum C."/>
            <person name="Ng V."/>
            <person name="Clum A."/>
            <person name="Steindorff A."/>
            <person name="Ohm R."/>
            <person name="Martin F."/>
            <person name="Silar P."/>
            <person name="Natvig D."/>
            <person name="Lalanne C."/>
            <person name="Gautier V."/>
            <person name="Ament-Velasquez S.L."/>
            <person name="Kruys A."/>
            <person name="Hutchinson M.I."/>
            <person name="Powell A.J."/>
            <person name="Barry K."/>
            <person name="Miller A.N."/>
            <person name="Grigoriev I.V."/>
            <person name="Debuchy R."/>
            <person name="Gladieux P."/>
            <person name="Thoren M.H."/>
            <person name="Johannesson H."/>
        </authorList>
    </citation>
    <scope>NUCLEOTIDE SEQUENCE</scope>
    <source>
        <strain evidence="15">8032-3</strain>
    </source>
</reference>
<organism evidence="15 16">
    <name type="scientific">Phialemonium atrogriseum</name>
    <dbReference type="NCBI Taxonomy" id="1093897"/>
    <lineage>
        <taxon>Eukaryota</taxon>
        <taxon>Fungi</taxon>
        <taxon>Dikarya</taxon>
        <taxon>Ascomycota</taxon>
        <taxon>Pezizomycotina</taxon>
        <taxon>Sordariomycetes</taxon>
        <taxon>Sordariomycetidae</taxon>
        <taxon>Cephalothecales</taxon>
        <taxon>Cephalothecaceae</taxon>
        <taxon>Phialemonium</taxon>
    </lineage>
</organism>
<comment type="subcellular location">
    <subcellularLocation>
        <location evidence="1">Nucleus</location>
    </subcellularLocation>
</comment>
<dbReference type="AlphaFoldDB" id="A0AAJ0C9Q7"/>
<dbReference type="GO" id="GO:0006355">
    <property type="term" value="P:regulation of DNA-templated transcription"/>
    <property type="evidence" value="ECO:0007669"/>
    <property type="project" value="InterPro"/>
</dbReference>
<comment type="caution">
    <text evidence="15">The sequence shown here is derived from an EMBL/GenBank/DDBJ whole genome shotgun (WGS) entry which is preliminary data.</text>
</comment>
<protein>
    <recommendedName>
        <fullName evidence="4">Chromatin modification-related protein EAF3</fullName>
    </recommendedName>
    <alternativeName>
        <fullName evidence="12">Chromatin modification-related protein eaf3</fullName>
    </alternativeName>
</protein>
<dbReference type="InterPro" id="IPR008676">
    <property type="entry name" value="MRG"/>
</dbReference>
<dbReference type="EMBL" id="MU838997">
    <property type="protein sequence ID" value="KAK1772576.1"/>
    <property type="molecule type" value="Genomic_DNA"/>
</dbReference>
<dbReference type="InterPro" id="IPR053820">
    <property type="entry name" value="MSL3_chromo-like"/>
</dbReference>
<evidence type="ECO:0000256" key="4">
    <source>
        <dbReference type="ARBA" id="ARBA00018505"/>
    </source>
</evidence>
<comment type="subunit">
    <text evidence="3">Component of the NuA4 histone acetyltransferase complex.</text>
</comment>
<evidence type="ECO:0000256" key="8">
    <source>
        <dbReference type="ARBA" id="ARBA00023163"/>
    </source>
</evidence>
<dbReference type="SUPFAM" id="SSF54160">
    <property type="entry name" value="Chromo domain-like"/>
    <property type="match status" value="1"/>
</dbReference>
<dbReference type="GO" id="GO:0035267">
    <property type="term" value="C:NuA4 histone acetyltransferase complex"/>
    <property type="evidence" value="ECO:0007669"/>
    <property type="project" value="TreeGrafter"/>
</dbReference>
<dbReference type="FunFam" id="1.10.274.30:FF:000004">
    <property type="entry name" value="Putative Chromatin modification-related protein eaf3"/>
    <property type="match status" value="1"/>
</dbReference>
<dbReference type="Pfam" id="PF22732">
    <property type="entry name" value="MSL3_chromo-like"/>
    <property type="match status" value="1"/>
</dbReference>
<dbReference type="PIRSF" id="PIRSF038133">
    <property type="entry name" value="HAT_Nua4_EAF3/MRG15"/>
    <property type="match status" value="1"/>
</dbReference>
<dbReference type="SMART" id="SM00298">
    <property type="entry name" value="CHROMO"/>
    <property type="match status" value="1"/>
</dbReference>
<keyword evidence="7" id="KW-0805">Transcription regulation</keyword>
<evidence type="ECO:0000256" key="5">
    <source>
        <dbReference type="ARBA" id="ARBA00022763"/>
    </source>
</evidence>
<evidence type="ECO:0000256" key="12">
    <source>
        <dbReference type="ARBA" id="ARBA00072864"/>
    </source>
</evidence>
<dbReference type="PANTHER" id="PTHR10880:SF15">
    <property type="entry name" value="MSL COMPLEX SUBUNIT 3"/>
    <property type="match status" value="1"/>
</dbReference>
<evidence type="ECO:0000256" key="10">
    <source>
        <dbReference type="ARBA" id="ARBA00023242"/>
    </source>
</evidence>
<dbReference type="GO" id="GO:0006281">
    <property type="term" value="P:DNA repair"/>
    <property type="evidence" value="ECO:0007669"/>
    <property type="project" value="UniProtKB-KW"/>
</dbReference>
<dbReference type="InterPro" id="IPR016197">
    <property type="entry name" value="Chromo-like_dom_sf"/>
</dbReference>
<dbReference type="GeneID" id="85309671"/>
<dbReference type="InterPro" id="IPR000953">
    <property type="entry name" value="Chromo/chromo_shadow_dom"/>
</dbReference>
<dbReference type="Proteomes" id="UP001244011">
    <property type="component" value="Unassembled WGS sequence"/>
</dbReference>
<keyword evidence="8" id="KW-0804">Transcription</keyword>